<dbReference type="AlphaFoldDB" id="A0A564KBE0"/>
<dbReference type="Gene3D" id="3.10.20.410">
    <property type="match status" value="1"/>
</dbReference>
<evidence type="ECO:0000313" key="13">
    <source>
        <dbReference type="Proteomes" id="UP000318370"/>
    </source>
</evidence>
<evidence type="ECO:0000256" key="5">
    <source>
        <dbReference type="ARBA" id="ARBA00022692"/>
    </source>
</evidence>
<feature type="domain" description="PapC-like C-terminal" evidence="10">
    <location>
        <begin position="779"/>
        <end position="833"/>
    </location>
</feature>
<dbReference type="InterPro" id="IPR037224">
    <property type="entry name" value="PapC_N_sf"/>
</dbReference>
<proteinExistence type="inferred from homology"/>
<name>A0A564KBE0_9ENTR</name>
<evidence type="ECO:0000256" key="3">
    <source>
        <dbReference type="ARBA" id="ARBA00022448"/>
    </source>
</evidence>
<keyword evidence="7" id="KW-0472">Membrane</keyword>
<dbReference type="GO" id="GO:0009297">
    <property type="term" value="P:pilus assembly"/>
    <property type="evidence" value="ECO:0007669"/>
    <property type="project" value="InterPro"/>
</dbReference>
<reference evidence="12 13" key="1">
    <citation type="submission" date="2019-07" db="EMBL/GenBank/DDBJ databases">
        <authorList>
            <person name="Brisse S."/>
            <person name="Rodrigues C."/>
            <person name="Thorpe H."/>
        </authorList>
    </citation>
    <scope>NUCLEOTIDE SEQUENCE [LARGE SCALE GENOMIC DNA]</scope>
    <source>
        <strain evidence="12">SB6408</strain>
    </source>
</reference>
<evidence type="ECO:0000256" key="7">
    <source>
        <dbReference type="ARBA" id="ARBA00023136"/>
    </source>
</evidence>
<dbReference type="EMBL" id="CABGHF010000012">
    <property type="protein sequence ID" value="VUS66361.1"/>
    <property type="molecule type" value="Genomic_DNA"/>
</dbReference>
<evidence type="ECO:0000256" key="6">
    <source>
        <dbReference type="ARBA" id="ARBA00022729"/>
    </source>
</evidence>
<feature type="signal peptide" evidence="9">
    <location>
        <begin position="1"/>
        <end position="26"/>
    </location>
</feature>
<gene>
    <name evidence="12" type="primary">fimD_2</name>
    <name evidence="12" type="ORF">SB6408_00866</name>
</gene>
<evidence type="ECO:0000256" key="4">
    <source>
        <dbReference type="ARBA" id="ARBA00022452"/>
    </source>
</evidence>
<keyword evidence="6 9" id="KW-0732">Signal</keyword>
<evidence type="ECO:0000259" key="11">
    <source>
        <dbReference type="Pfam" id="PF13954"/>
    </source>
</evidence>
<evidence type="ECO:0000259" key="10">
    <source>
        <dbReference type="Pfam" id="PF13953"/>
    </source>
</evidence>
<dbReference type="GO" id="GO:0009279">
    <property type="term" value="C:cell outer membrane"/>
    <property type="evidence" value="ECO:0007669"/>
    <property type="project" value="UniProtKB-SubCell"/>
</dbReference>
<evidence type="ECO:0000313" key="12">
    <source>
        <dbReference type="EMBL" id="VUS66361.1"/>
    </source>
</evidence>
<evidence type="ECO:0000256" key="1">
    <source>
        <dbReference type="ARBA" id="ARBA00004571"/>
    </source>
</evidence>
<keyword evidence="3" id="KW-0813">Transport</keyword>
<comment type="subcellular location">
    <subcellularLocation>
        <location evidence="1">Cell outer membrane</location>
        <topology evidence="1">Multi-pass membrane protein</topology>
    </subcellularLocation>
</comment>
<feature type="domain" description="PapC N-terminal" evidence="11">
    <location>
        <begin position="30"/>
        <end position="183"/>
    </location>
</feature>
<sequence>MTGYGKQISAGFVLSTLFSLVHCALAAESEYETQFLRKDKRGVTADVFLYHNAVTPGLKAVDFTLNDRFIDRYSILFVEDRQNKTAIPCLSTAFLHQLGIRTELYNGWRDPAGNGGNIDPSTLTTSQCEDIAARIPAAAVSYDDSLQTLSLRVPQEAVKRMDSVMLSPKEWDDGVANLRASYSGYFYQSTLKDADENDDKTSRSAWISLNSTGGAGPWRLFSTDSFSKNEDDGWETNHDSLYLNRGIAAARGHISIGDIFTQSRSAILNNIPMRGVSLATTERMLLDNQFDFSPVIRGIARTNAKVTVRQQNTIIYSTTVTPGAFAIDDLSSARSGAELEVTVEEADGARQVFRVPYSTLPTMLRPGALRYSTAIGQYRENSHADGEPWLGFAALEYGFEQVTLLSTLLTAEQYQSLSAGAAWNLGSIGAFSVELAGASYRETWNKNTESNGSALRTLFARYFETTGTNLQVAGYQYNSRNFMDFSDFMNRKNRDEMNGYDYGQSGWNLRRRSRTELNLSQELSQYGNLYFSISQDRYYHSTEKNTSFTGGGGTQIGPASVSLTWTWTKNGQSKDNQLNLSVSIPFSWGDRQSSAGSLNYGLTRNRKNQYGQTLGYSGNALDNALNYSANLQRDTGGGTSESLSLGYGTSVGSLNGSIGHSDDVMQFSAGMSGGLVLYSGGVLLAPMLGDTIGIIETPDAKGIRVTGSSNTNTDRWGRTVLSYMTPYRYNTLTLDTSRTDGVELKESSRKVVPTQGAAVLLHFATRIGRRAMVEIRSIKPIPLGALVYVEGEKDEAGIVGNKGLAYLSGIAADREQKLRVQWGETAAQRCYFRLPPATKAQQEPENWYQKVIVQCQPF</sequence>
<dbReference type="RefSeq" id="WP_142462858.1">
    <property type="nucleotide sequence ID" value="NZ_CABGHF010000012.1"/>
</dbReference>
<accession>A0A564KBE0</accession>
<dbReference type="InterPro" id="IPR000015">
    <property type="entry name" value="Fimb_usher"/>
</dbReference>
<evidence type="ECO:0000256" key="9">
    <source>
        <dbReference type="SAM" id="SignalP"/>
    </source>
</evidence>
<dbReference type="Proteomes" id="UP000318370">
    <property type="component" value="Unassembled WGS sequence"/>
</dbReference>
<dbReference type="InterPro" id="IPR025949">
    <property type="entry name" value="PapC-like_C"/>
</dbReference>
<dbReference type="PANTHER" id="PTHR30451">
    <property type="entry name" value="OUTER MEMBRANE USHER PROTEIN"/>
    <property type="match status" value="1"/>
</dbReference>
<evidence type="ECO:0000256" key="8">
    <source>
        <dbReference type="ARBA" id="ARBA00023237"/>
    </source>
</evidence>
<keyword evidence="5" id="KW-0812">Transmembrane</keyword>
<dbReference type="Pfam" id="PF13954">
    <property type="entry name" value="PapC_N"/>
    <property type="match status" value="1"/>
</dbReference>
<organism evidence="12 13">
    <name type="scientific">Klebsiella spallanzanii</name>
    <dbReference type="NCBI Taxonomy" id="2587528"/>
    <lineage>
        <taxon>Bacteria</taxon>
        <taxon>Pseudomonadati</taxon>
        <taxon>Pseudomonadota</taxon>
        <taxon>Gammaproteobacteria</taxon>
        <taxon>Enterobacterales</taxon>
        <taxon>Enterobacteriaceae</taxon>
        <taxon>Klebsiella/Raoultella group</taxon>
        <taxon>Klebsiella</taxon>
    </lineage>
</organism>
<dbReference type="InterPro" id="IPR025885">
    <property type="entry name" value="PapC_N"/>
</dbReference>
<dbReference type="Gene3D" id="2.60.40.2610">
    <property type="entry name" value="Outer membrane usher protein FimD, plug domain"/>
    <property type="match status" value="1"/>
</dbReference>
<dbReference type="Gene3D" id="2.60.40.2070">
    <property type="match status" value="1"/>
</dbReference>
<dbReference type="Pfam" id="PF13953">
    <property type="entry name" value="PapC_C"/>
    <property type="match status" value="1"/>
</dbReference>
<dbReference type="Gene3D" id="2.60.40.3110">
    <property type="match status" value="1"/>
</dbReference>
<dbReference type="InterPro" id="IPR042186">
    <property type="entry name" value="FimD_plug_dom"/>
</dbReference>
<keyword evidence="8" id="KW-0998">Cell outer membrane</keyword>
<dbReference type="PANTHER" id="PTHR30451:SF5">
    <property type="entry name" value="SLR0019 PROTEIN"/>
    <property type="match status" value="1"/>
</dbReference>
<comment type="similarity">
    <text evidence="2">Belongs to the fimbrial export usher family.</text>
</comment>
<feature type="chain" id="PRO_5021960237" evidence="9">
    <location>
        <begin position="27"/>
        <end position="858"/>
    </location>
</feature>
<evidence type="ECO:0000256" key="2">
    <source>
        <dbReference type="ARBA" id="ARBA00008064"/>
    </source>
</evidence>
<dbReference type="SUPFAM" id="SSF141729">
    <property type="entry name" value="FimD N-terminal domain-like"/>
    <property type="match status" value="1"/>
</dbReference>
<dbReference type="Pfam" id="PF00577">
    <property type="entry name" value="Usher"/>
    <property type="match status" value="1"/>
</dbReference>
<protein>
    <submittedName>
        <fullName evidence="12">Outer membrane usher protein FimD</fullName>
    </submittedName>
</protein>
<dbReference type="InterPro" id="IPR043142">
    <property type="entry name" value="PapC-like_C_sf"/>
</dbReference>
<keyword evidence="4" id="KW-1134">Transmembrane beta strand</keyword>
<dbReference type="GO" id="GO:0015473">
    <property type="term" value="F:fimbrial usher porin activity"/>
    <property type="evidence" value="ECO:0007669"/>
    <property type="project" value="InterPro"/>
</dbReference>